<dbReference type="Gene3D" id="2.60.40.1120">
    <property type="entry name" value="Carboxypeptidase-like, regulatory domain"/>
    <property type="match status" value="1"/>
</dbReference>
<evidence type="ECO:0000313" key="1">
    <source>
        <dbReference type="EMBL" id="OIP39453.1"/>
    </source>
</evidence>
<comment type="caution">
    <text evidence="1">The sequence shown here is derived from an EMBL/GenBank/DDBJ whole genome shotgun (WGS) entry which is preliminary data.</text>
</comment>
<accession>A0A1J5DTR3</accession>
<dbReference type="STRING" id="1817895.AUJ95_05595"/>
<protein>
    <recommendedName>
        <fullName evidence="3">Gingipain domain-containing protein</fullName>
    </recommendedName>
</protein>
<evidence type="ECO:0000313" key="2">
    <source>
        <dbReference type="Proteomes" id="UP000183085"/>
    </source>
</evidence>
<dbReference type="SUPFAM" id="SSF49899">
    <property type="entry name" value="Concanavalin A-like lectins/glucanases"/>
    <property type="match status" value="1"/>
</dbReference>
<dbReference type="InterPro" id="IPR008969">
    <property type="entry name" value="CarboxyPept-like_regulatory"/>
</dbReference>
<sequence length="1768" mass="195023">MGTIAGTHIIQSTYEGNIATTTVTINHATSTSLSLDPGTITIIAGEKIEYHATATDRYGNTWNVTDEATITTNGGGMFVSHQVFKGMIAGTYSVYAEYKGNPAFATITVIHTNPSLLNLSPGSATIFSGESIFYYTVATDAYGNIWDVTGSSTFIAASGGRFNKNLFTGTASGTHIIRTVYEGVEGTASITIKSGLPILLNLFPEDMSITAGESIPYEVIATDVNGNRWGVTFVATFTTTGGSFNSNILTGITKGTHTIIASYMGLKTTARVTIDHAIPQSLSISPRDIIVIAGESVPYHATATDAYNNSWDITDSAIFTSTGDNVFNRNCFTAAKEPGVFTVFAQYQLIATFTTITISASPAGGNWLNLTTDCYTMSNGDRDSLDLGAIQDECITVEAWILPKGTNESYIVYDDAYDLSLCMDGNGQLGAKFRVYNPQGTPVSAVKYGLELNQWNFVTGIFDGNNNLVKVGINGKLSTVPCNIGLLYNGEKSFYLGVGQYKNNGFYGYIDEVRISDIVRYTEDFIPPVPLPQHPEYIFEPDERTRALWHFNESSGGTIFYDAAGKNNTLAAGNGACIIGADTNIPPVLGWTEELGYVDDGVAVDEAVRNATFTYRIKYTDINNHPPEIVLIYIGSNDGAQMSHATTGPQWHNNNNYEDGEIYEYTFNQFNTWDQPTYKFSATDGQEWTETEIQTGPIIINALPQAKNLSILPQQPILGDSLSGTYTFTDEIDGEFEQGSIINWYQNGNYIPEYDVQLTIPSIALRQGDVWYFTVMPGDGRGFGSVSVSPRVCVGNTKPVAISLDMSAGKVLRTKPIIITSHGTDTEDAEAALICEMEYRHESGTWTALEEAFVNNKWQATVTLTGTATLGSYTFRVRYTNTFGFASDWFISGTVSVENNPPVIGTACNNFQTLKNTRLEIPLYGYGSDIEDEASDLIWHVGELSVNTKLFTAVIVNGSLTITPILNQTGKDEITLILQDKDGGTDQKIDVMVKVLKPGSIIGRVTVENTFHPCFRIELKQQDKLVIATSTDSEGRYQLFGIPEGEYSIETSRQGFIPQIKGYRVLPGTQTVDFQLSTDYAYYQTIILINTQRMNYRYNEFRVSRLMKKLGELADCAGVNGIIQDVEQYAGIHNRYEEWDKNKTNSRYANKIVETIDGIVEDMAKRYSEIKYLVIVGDDDIIPYYRADDDVYHYKWIQGLGEHNYQNMVGSETGVGSAFWEKGENWWYESQYQTKPTIAANIPAPKILTDAIYEDMDNTEPFYSPDYSLGRLIETPEEIIQTIDTYLLSPQLQPEGIFVAGSDFAQDSASKINNILTDKYPEAQDSSLIGNEWTRDDLVGNLLSKKSDIICLNVHANHTLYGSPDNSGVWADEIGSSTADLSGVIVFSVGCHAGLVIGSNEYEIPQALISKGVTAYLGNTTFGIGNKEGLGWSEALNLYFATFLTEEGNSVGDAFNKARLKYIQENSALYADGKAIDKKVLLGANLYGLPMYKVASITGFPAPTLAPETPMIRVISEKDKEHIIVENLQYERYIGPDHTIYYSIPGKQPQTDVDKPLIPRLRGIIPIAAGREIGSITITDSAYHDIVLDESLAISNPCSSVYTHVGSFTTQEWYPKQTDMVRLEKITKTNGVVEYNLIILPGQCSLLNNAMRLYDRIEVDIHYLIPPIAQDRGLRQIKAYPNPFLVGQTPFCRITCLASPEVKGLSFRVYNIAGELVKTFEEIQTDGQERFVEWDGRNDSKEMVASGIYFYLIKCDQGIARGKIGVIK</sequence>
<dbReference type="Gene3D" id="2.60.40.1080">
    <property type="match status" value="2"/>
</dbReference>
<dbReference type="EMBL" id="MNYI01000149">
    <property type="protein sequence ID" value="OIP39453.1"/>
    <property type="molecule type" value="Genomic_DNA"/>
</dbReference>
<dbReference type="Gene3D" id="3.40.50.1460">
    <property type="match status" value="1"/>
</dbReference>
<proteinExistence type="predicted"/>
<dbReference type="Proteomes" id="UP000183085">
    <property type="component" value="Unassembled WGS sequence"/>
</dbReference>
<gene>
    <name evidence="1" type="ORF">AUJ95_05595</name>
</gene>
<dbReference type="Gene3D" id="2.60.120.200">
    <property type="match status" value="1"/>
</dbReference>
<evidence type="ECO:0008006" key="3">
    <source>
        <dbReference type="Google" id="ProtNLM"/>
    </source>
</evidence>
<dbReference type="Pfam" id="PF13385">
    <property type="entry name" value="Laminin_G_3"/>
    <property type="match status" value="1"/>
</dbReference>
<name>A0A1J5DTR3_9BACT</name>
<dbReference type="SUPFAM" id="SSF49464">
    <property type="entry name" value="Carboxypeptidase regulatory domain-like"/>
    <property type="match status" value="1"/>
</dbReference>
<dbReference type="Gene3D" id="2.60.40.4070">
    <property type="match status" value="1"/>
</dbReference>
<dbReference type="InterPro" id="IPR013320">
    <property type="entry name" value="ConA-like_dom_sf"/>
</dbReference>
<organism evidence="1 2">
    <name type="scientific">Candidatus Desantisbacteria bacterium CG2_30_40_21</name>
    <dbReference type="NCBI Taxonomy" id="1817895"/>
    <lineage>
        <taxon>Bacteria</taxon>
        <taxon>Candidatus Desantisiibacteriota</taxon>
    </lineage>
</organism>
<reference evidence="1 2" key="1">
    <citation type="journal article" date="2016" name="Environ. Microbiol.">
        <title>Genomic resolution of a cold subsurface aquifer community provides metabolic insights for novel microbes adapted to high CO concentrations.</title>
        <authorList>
            <person name="Probst A.J."/>
            <person name="Castelle C.J."/>
            <person name="Singh A."/>
            <person name="Brown C.T."/>
            <person name="Anantharaman K."/>
            <person name="Sharon I."/>
            <person name="Hug L.A."/>
            <person name="Burstein D."/>
            <person name="Emerson J.B."/>
            <person name="Thomas B.C."/>
            <person name="Banfield J.F."/>
        </authorList>
    </citation>
    <scope>NUCLEOTIDE SEQUENCE [LARGE SCALE GENOMIC DNA]</scope>
    <source>
        <strain evidence="1">CG2_30_40_21</strain>
    </source>
</reference>